<keyword evidence="2" id="KW-0732">Signal</keyword>
<dbReference type="CDD" id="cd06330">
    <property type="entry name" value="PBP1_As_SBP-like"/>
    <property type="match status" value="1"/>
</dbReference>
<evidence type="ECO:0000256" key="1">
    <source>
        <dbReference type="ARBA" id="ARBA00010062"/>
    </source>
</evidence>
<reference evidence="4 5" key="1">
    <citation type="submission" date="2019-06" db="EMBL/GenBank/DDBJ databases">
        <title>Genomic insights into carbon and energy metabolism of Deferribacter autotrophicus revealed new metabolic traits in the phylum Deferribacteres.</title>
        <authorList>
            <person name="Slobodkin A.I."/>
            <person name="Slobodkina G.B."/>
            <person name="Allioux M."/>
            <person name="Alain K."/>
            <person name="Jebbar M."/>
            <person name="Shadrin V."/>
            <person name="Kublanov I.V."/>
            <person name="Toshchakov S.V."/>
            <person name="Bonch-Osmolovskaya E.A."/>
        </authorList>
    </citation>
    <scope>NUCLEOTIDE SEQUENCE [LARGE SCALE GENOMIC DNA]</scope>
    <source>
        <strain evidence="4 5">SL50</strain>
    </source>
</reference>
<dbReference type="PANTHER" id="PTHR30483">
    <property type="entry name" value="LEUCINE-SPECIFIC-BINDING PROTEIN"/>
    <property type="match status" value="1"/>
</dbReference>
<keyword evidence="5" id="KW-1185">Reference proteome</keyword>
<dbReference type="Pfam" id="PF13458">
    <property type="entry name" value="Peripla_BP_6"/>
    <property type="match status" value="1"/>
</dbReference>
<organism evidence="4 5">
    <name type="scientific">Deferribacter autotrophicus</name>
    <dbReference type="NCBI Taxonomy" id="500465"/>
    <lineage>
        <taxon>Bacteria</taxon>
        <taxon>Pseudomonadati</taxon>
        <taxon>Deferribacterota</taxon>
        <taxon>Deferribacteres</taxon>
        <taxon>Deferribacterales</taxon>
        <taxon>Deferribacteraceae</taxon>
        <taxon>Deferribacter</taxon>
    </lineage>
</organism>
<dbReference type="SUPFAM" id="SSF53822">
    <property type="entry name" value="Periplasmic binding protein-like I"/>
    <property type="match status" value="1"/>
</dbReference>
<dbReference type="OrthoDB" id="9772589at2"/>
<dbReference type="AlphaFoldDB" id="A0A5A8F5F4"/>
<evidence type="ECO:0000256" key="2">
    <source>
        <dbReference type="ARBA" id="ARBA00022729"/>
    </source>
</evidence>
<dbReference type="Proteomes" id="UP000322876">
    <property type="component" value="Unassembled WGS sequence"/>
</dbReference>
<evidence type="ECO:0000313" key="4">
    <source>
        <dbReference type="EMBL" id="KAA0256859.1"/>
    </source>
</evidence>
<proteinExistence type="inferred from homology"/>
<sequence length="424" mass="48566">MKSIKLIILIFLLTFSFNSYSNGTLILGFPPKSANVRVGCLYPLSGRNKLYGLDSIEAIKLALKENNNTSLKISVIIENTKSKPYIAAKLANYLIKKYKVNFLCGVVSSAVALTVTKIAKNEKIPFLGTDHSSSRLTIEEFHKYYFRVTNNTLQSMSAGALFLKELKEKLKWKTIAFIGPDYEYGHRAWMDLKLALKSLNIKFKIVGEYWPKLFEPDYTLYIQNLLRNKPDILINAHWGQDLVAFLRQAKNFGLLDKVIFCNFDTGGNYEVMASLQSELPSGLILGARHYNNWPQTKDNINFVNSFFKQTNRYPSYVAHGAYAGIKVIFEVLKKVKHINNKEEIIKALEHLKIKLPKDPDNFTSFFNPKTHQIMQVIALGETVPNFNYPPATRMLGNWKIYYPTALEQIINSVRNKYLTQNVNY</sequence>
<dbReference type="Gene3D" id="3.40.50.2300">
    <property type="match status" value="2"/>
</dbReference>
<feature type="domain" description="Leucine-binding protein" evidence="3">
    <location>
        <begin position="36"/>
        <end position="381"/>
    </location>
</feature>
<name>A0A5A8F5F4_9BACT</name>
<protein>
    <submittedName>
        <fullName evidence="4">Amino acid ABC transporter substrate-binding protein</fullName>
    </submittedName>
</protein>
<gene>
    <name evidence="4" type="ORF">FHQ18_12090</name>
</gene>
<dbReference type="RefSeq" id="WP_149267439.1">
    <property type="nucleotide sequence ID" value="NZ_VFJB01000010.1"/>
</dbReference>
<evidence type="ECO:0000259" key="3">
    <source>
        <dbReference type="Pfam" id="PF13458"/>
    </source>
</evidence>
<dbReference type="InterPro" id="IPR028081">
    <property type="entry name" value="Leu-bd"/>
</dbReference>
<accession>A0A5A8F5F4</accession>
<dbReference type="InterPro" id="IPR028082">
    <property type="entry name" value="Peripla_BP_I"/>
</dbReference>
<dbReference type="EMBL" id="VFJB01000010">
    <property type="protein sequence ID" value="KAA0256859.1"/>
    <property type="molecule type" value="Genomic_DNA"/>
</dbReference>
<dbReference type="InterPro" id="IPR051010">
    <property type="entry name" value="BCAA_transport"/>
</dbReference>
<comment type="similarity">
    <text evidence="1">Belongs to the leucine-binding protein family.</text>
</comment>
<evidence type="ECO:0000313" key="5">
    <source>
        <dbReference type="Proteomes" id="UP000322876"/>
    </source>
</evidence>
<comment type="caution">
    <text evidence="4">The sequence shown here is derived from an EMBL/GenBank/DDBJ whole genome shotgun (WGS) entry which is preliminary data.</text>
</comment>
<dbReference type="PANTHER" id="PTHR30483:SF37">
    <property type="entry name" value="ABC TRANSPORTER SUBSTRATE-BINDING PROTEIN"/>
    <property type="match status" value="1"/>
</dbReference>